<dbReference type="EMBL" id="UINC01228594">
    <property type="protein sequence ID" value="SVE59976.1"/>
    <property type="molecule type" value="Genomic_DNA"/>
</dbReference>
<evidence type="ECO:0000313" key="1">
    <source>
        <dbReference type="EMBL" id="SVE59976.1"/>
    </source>
</evidence>
<reference evidence="1" key="1">
    <citation type="submission" date="2018-05" db="EMBL/GenBank/DDBJ databases">
        <authorList>
            <person name="Lanie J.A."/>
            <person name="Ng W.-L."/>
            <person name="Kazmierczak K.M."/>
            <person name="Andrzejewski T.M."/>
            <person name="Davidsen T.M."/>
            <person name="Wayne K.J."/>
            <person name="Tettelin H."/>
            <person name="Glass J.I."/>
            <person name="Rusch D."/>
            <person name="Podicherti R."/>
            <person name="Tsui H.-C.T."/>
            <person name="Winkler M.E."/>
        </authorList>
    </citation>
    <scope>NUCLEOTIDE SEQUENCE</scope>
</reference>
<organism evidence="1">
    <name type="scientific">marine metagenome</name>
    <dbReference type="NCBI Taxonomy" id="408172"/>
    <lineage>
        <taxon>unclassified sequences</taxon>
        <taxon>metagenomes</taxon>
        <taxon>ecological metagenomes</taxon>
    </lineage>
</organism>
<feature type="non-terminal residue" evidence="1">
    <location>
        <position position="182"/>
    </location>
</feature>
<sequence>MLINILTPGFTTSNGSAFLFPLVVHKKILRDAQFDIRFVTRSTIGLTECDVLMIDSKEFRKDWDGKRRSQTLELISSYGDSNSRVIWCDTTDSTGTIQSSVIPFVEKYLKSQLLKNKIRYTNQMYGDRIFSHYYNKTAGIEDWIKSDINTEQNPLISAADTAKLVTSWNSGLADYSTYGPCK</sequence>
<protein>
    <submittedName>
        <fullName evidence="1">Uncharacterized protein</fullName>
    </submittedName>
</protein>
<proteinExistence type="predicted"/>
<accession>A0A383EST5</accession>
<dbReference type="AlphaFoldDB" id="A0A383EST5"/>
<name>A0A383EST5_9ZZZZ</name>
<gene>
    <name evidence="1" type="ORF">METZ01_LOCUS512830</name>
</gene>